<organism evidence="1 2">
    <name type="scientific">Penicillium roqueforti (strain FM164)</name>
    <dbReference type="NCBI Taxonomy" id="1365484"/>
    <lineage>
        <taxon>Eukaryota</taxon>
        <taxon>Fungi</taxon>
        <taxon>Dikarya</taxon>
        <taxon>Ascomycota</taxon>
        <taxon>Pezizomycotina</taxon>
        <taxon>Eurotiomycetes</taxon>
        <taxon>Eurotiomycetidae</taxon>
        <taxon>Eurotiales</taxon>
        <taxon>Aspergillaceae</taxon>
        <taxon>Penicillium</taxon>
    </lineage>
</organism>
<sequence length="51" mass="5834">MELPISICYDLMLGQVRRTNGHCRGDNHGKTDGDSDHGDCDRELKYLDNRI</sequence>
<evidence type="ECO:0000313" key="2">
    <source>
        <dbReference type="Proteomes" id="UP000030686"/>
    </source>
</evidence>
<proteinExistence type="predicted"/>
<accession>W6PUP4</accession>
<name>W6PUP4_PENRF</name>
<dbReference type="AlphaFoldDB" id="W6PUP4"/>
<protein>
    <submittedName>
        <fullName evidence="1">Genomic scaffold, ProqFM164S01</fullName>
    </submittedName>
</protein>
<dbReference type="EMBL" id="HG792015">
    <property type="protein sequence ID" value="CDM27486.1"/>
    <property type="molecule type" value="Genomic_DNA"/>
</dbReference>
<gene>
    <name evidence="1" type="ORF">PROQFM164_S01g001297</name>
</gene>
<evidence type="ECO:0000313" key="1">
    <source>
        <dbReference type="EMBL" id="CDM27486.1"/>
    </source>
</evidence>
<keyword evidence="2" id="KW-1185">Reference proteome</keyword>
<dbReference type="Proteomes" id="UP000030686">
    <property type="component" value="Unassembled WGS sequence"/>
</dbReference>
<reference evidence="1" key="1">
    <citation type="journal article" date="2014" name="Nat. Commun.">
        <title>Multiple recent horizontal transfers of a large genomic region in cheese making fungi.</title>
        <authorList>
            <person name="Cheeseman K."/>
            <person name="Ropars J."/>
            <person name="Renault P."/>
            <person name="Dupont J."/>
            <person name="Gouzy J."/>
            <person name="Branca A."/>
            <person name="Abraham A.L."/>
            <person name="Ceppi M."/>
            <person name="Conseiller E."/>
            <person name="Debuchy R."/>
            <person name="Malagnac F."/>
            <person name="Goarin A."/>
            <person name="Silar P."/>
            <person name="Lacoste S."/>
            <person name="Sallet E."/>
            <person name="Bensimon A."/>
            <person name="Giraud T."/>
            <person name="Brygoo Y."/>
        </authorList>
    </citation>
    <scope>NUCLEOTIDE SEQUENCE [LARGE SCALE GENOMIC DNA]</scope>
    <source>
        <strain evidence="1">FM164</strain>
    </source>
</reference>